<reference evidence="1 2" key="1">
    <citation type="submission" date="2018-11" db="EMBL/GenBank/DDBJ databases">
        <authorList>
            <person name="Mardanov A.V."/>
            <person name="Ravin N.V."/>
            <person name="Dedysh S.N."/>
        </authorList>
    </citation>
    <scope>NUCLEOTIDE SEQUENCE [LARGE SCALE GENOMIC DNA]</scope>
    <source>
        <strain evidence="1 2">AF10</strain>
    </source>
</reference>
<reference evidence="2" key="2">
    <citation type="submission" date="2019-02" db="EMBL/GenBank/DDBJ databases">
        <title>Granulicella sibirica sp. nov., a psychrotolerant acidobacterium isolated from an organic soil layer in forested tundra, West Siberia.</title>
        <authorList>
            <person name="Oshkin I.Y."/>
            <person name="Kulichevskaya I.S."/>
            <person name="Rijpstra W.I.C."/>
            <person name="Sinninghe Damste J.S."/>
            <person name="Rakitin A.L."/>
            <person name="Ravin N.V."/>
            <person name="Dedysh S.N."/>
        </authorList>
    </citation>
    <scope>NUCLEOTIDE SEQUENCE [LARGE SCALE GENOMIC DNA]</scope>
    <source>
        <strain evidence="2">AF10</strain>
    </source>
</reference>
<evidence type="ECO:0000313" key="1">
    <source>
        <dbReference type="EMBL" id="RXH57586.1"/>
    </source>
</evidence>
<dbReference type="Proteomes" id="UP000289437">
    <property type="component" value="Unassembled WGS sequence"/>
</dbReference>
<dbReference type="AlphaFoldDB" id="A0A4Q0T7D1"/>
<gene>
    <name evidence="1" type="ORF">GRAN_0896</name>
</gene>
<proteinExistence type="predicted"/>
<dbReference type="RefSeq" id="WP_128911739.1">
    <property type="nucleotide sequence ID" value="NZ_RDSM01000001.1"/>
</dbReference>
<evidence type="ECO:0000313" key="2">
    <source>
        <dbReference type="Proteomes" id="UP000289437"/>
    </source>
</evidence>
<name>A0A4Q0T7D1_9BACT</name>
<sequence>MSSFETWPHVWSVEVLTRPPLIAPARQFTYPLQIAGEEDALARGALHLLIRSTPGQPPFLATCALGFRDPTMPTGVYATPNPRELCAVAGGYAYLIDTQSPEVSTHIPLKPVTAILPIPTHDLLIFSSFHTLLAWGKQGIAWTTARLSWEGITLGETTATHLQGKGWNMLTDRELPFEVDLLTGQHTGGGFTP</sequence>
<dbReference type="EMBL" id="RDSM01000001">
    <property type="protein sequence ID" value="RXH57586.1"/>
    <property type="molecule type" value="Genomic_DNA"/>
</dbReference>
<dbReference type="OrthoDB" id="115567at2"/>
<accession>A0A4Q0T7D1</accession>
<organism evidence="1 2">
    <name type="scientific">Granulicella sibirica</name>
    <dbReference type="NCBI Taxonomy" id="2479048"/>
    <lineage>
        <taxon>Bacteria</taxon>
        <taxon>Pseudomonadati</taxon>
        <taxon>Acidobacteriota</taxon>
        <taxon>Terriglobia</taxon>
        <taxon>Terriglobales</taxon>
        <taxon>Acidobacteriaceae</taxon>
        <taxon>Granulicella</taxon>
    </lineage>
</organism>
<protein>
    <submittedName>
        <fullName evidence="1">Uncharacterized protein</fullName>
    </submittedName>
</protein>
<keyword evidence="2" id="KW-1185">Reference proteome</keyword>
<comment type="caution">
    <text evidence="1">The sequence shown here is derived from an EMBL/GenBank/DDBJ whole genome shotgun (WGS) entry which is preliminary data.</text>
</comment>